<reference evidence="2 3" key="1">
    <citation type="submission" date="2016-07" db="EMBL/GenBank/DDBJ databases">
        <title>Pervasive Adenine N6-methylation of Active Genes in Fungi.</title>
        <authorList>
            <consortium name="DOE Joint Genome Institute"/>
            <person name="Mondo S.J."/>
            <person name="Dannebaum R.O."/>
            <person name="Kuo R.C."/>
            <person name="Labutti K."/>
            <person name="Haridas S."/>
            <person name="Kuo A."/>
            <person name="Salamov A."/>
            <person name="Ahrendt S.R."/>
            <person name="Lipzen A."/>
            <person name="Sullivan W."/>
            <person name="Andreopoulos W.B."/>
            <person name="Clum A."/>
            <person name="Lindquist E."/>
            <person name="Daum C."/>
            <person name="Ramamoorthy G.K."/>
            <person name="Gryganskyi A."/>
            <person name="Culley D."/>
            <person name="Magnuson J.K."/>
            <person name="James T.Y."/>
            <person name="O'Malley M.A."/>
            <person name="Stajich J.E."/>
            <person name="Spatafora J.W."/>
            <person name="Visel A."/>
            <person name="Grigoriev I.V."/>
        </authorList>
    </citation>
    <scope>NUCLEOTIDE SEQUENCE [LARGE SCALE GENOMIC DNA]</scope>
    <source>
        <strain evidence="2 3">PL171</strain>
    </source>
</reference>
<evidence type="ECO:0000313" key="3">
    <source>
        <dbReference type="Proteomes" id="UP000193411"/>
    </source>
</evidence>
<organism evidence="2 3">
    <name type="scientific">Catenaria anguillulae PL171</name>
    <dbReference type="NCBI Taxonomy" id="765915"/>
    <lineage>
        <taxon>Eukaryota</taxon>
        <taxon>Fungi</taxon>
        <taxon>Fungi incertae sedis</taxon>
        <taxon>Blastocladiomycota</taxon>
        <taxon>Blastocladiomycetes</taxon>
        <taxon>Blastocladiales</taxon>
        <taxon>Catenariaceae</taxon>
        <taxon>Catenaria</taxon>
    </lineage>
</organism>
<gene>
    <name evidence="2" type="ORF">BCR44DRAFT_23777</name>
</gene>
<feature type="compositionally biased region" description="Low complexity" evidence="1">
    <location>
        <begin position="215"/>
        <end position="237"/>
    </location>
</feature>
<proteinExistence type="predicted"/>
<dbReference type="InterPro" id="IPR011990">
    <property type="entry name" value="TPR-like_helical_dom_sf"/>
</dbReference>
<dbReference type="AlphaFoldDB" id="A0A1Y2HWM1"/>
<keyword evidence="3" id="KW-1185">Reference proteome</keyword>
<dbReference type="Proteomes" id="UP000193411">
    <property type="component" value="Unassembled WGS sequence"/>
</dbReference>
<protein>
    <submittedName>
        <fullName evidence="2">Uncharacterized protein</fullName>
    </submittedName>
</protein>
<dbReference type="EMBL" id="MCFL01000009">
    <property type="protein sequence ID" value="ORZ38354.1"/>
    <property type="molecule type" value="Genomic_DNA"/>
</dbReference>
<feature type="compositionally biased region" description="Low complexity" evidence="1">
    <location>
        <begin position="975"/>
        <end position="1003"/>
    </location>
</feature>
<feature type="region of interest" description="Disordered" evidence="1">
    <location>
        <begin position="736"/>
        <end position="755"/>
    </location>
</feature>
<sequence>MSSDTATPTPANLAALLACFRARRDAALARRHDELAVFWAQQAVALVRTLDPPALANESYTLATAILHLGQPLRASSIVYPFIATSLACRVLYAHANLLAGCTDDDLIGELTDPDTYQELTLVVDPVPVLPGEVDRVARILTLRGGWHIRRMEMMAAKQCLVGAVDRDSGAWDAIRALIEYKLLTPDEERKLVDVTMQGGGFDESSMWMVGLGNESSSATSTGSRSTRRGASAAATETNKRTVWHAMQCLLHAHVAGTAPGTLSPSPTLYLPTFNQAITHLDTMFKLGYSPTTHLALGTAQLDSSSASSSSNAPNAASAAALATFDTLARHLDPHSATTFIAHIDTHLARGDVRALHAAATASTANDPTAAPLDLLMYSEDKYKHHAETVNGALHALLASTAATSSALATTNALPGTLTVHVHVLACYAIAAYHVASAHAATNVYAPPVHALDTVAAPIATARASPWTAYMPALRALDAAFALDEAFAPGIVLYANVCSDLALALVAARAGVPMDDPTDLATLSDLMDAVDKARAVVPNALEPVWALARMSRALGDVPVARRYYQEVEDRLRAQGRHGGVEEARIKGEVGGLLAENHQLSEGLQMLQDAVTRLRGKVHARVRVPLITSLVQAIVSMVSQFDDTTTVAATTELSKAHVHLLDAIAATPPVHRFHLYALQARICDLLRDARGALVAYQAALALKPGDPEMTKKMHMAAALNVDLVAERVSKRVRQAEQQQQRELGRVDGEVDGEEDELIPPSASRLVTSHVPATRRWLDVQDVEMQDHGDDDDEMDQDDFVTQVPGKFEESPAARALAAGKHLDVVAAESRRSRVPWVLLDDHSSSSSCSSSTARTEQAKFTAAELDEPTQVLPLMPPPGGTRQRPTRSTIASPPPVALPSDRRNLTSLFERAADRRTDSTATMTGAYPTDSAVGGVTDRLRTRPRQLVRDVAEEDSEAATDPDSSIDHNSPTVRLAAAAAGTGGPTTRAAARRAQGQGQGQRQASVDADDSQVVASPTVAARGARRGGGAGRGGAAGGARNARNGR</sequence>
<name>A0A1Y2HWM1_9FUNG</name>
<evidence type="ECO:0000313" key="2">
    <source>
        <dbReference type="EMBL" id="ORZ38354.1"/>
    </source>
</evidence>
<comment type="caution">
    <text evidence="2">The sequence shown here is derived from an EMBL/GenBank/DDBJ whole genome shotgun (WGS) entry which is preliminary data.</text>
</comment>
<dbReference type="OrthoDB" id="10006270at2759"/>
<dbReference type="Gene3D" id="1.25.40.10">
    <property type="entry name" value="Tetratricopeptide repeat domain"/>
    <property type="match status" value="1"/>
</dbReference>
<evidence type="ECO:0000256" key="1">
    <source>
        <dbReference type="SAM" id="MobiDB-lite"/>
    </source>
</evidence>
<feature type="region of interest" description="Disordered" evidence="1">
    <location>
        <begin position="869"/>
        <end position="1045"/>
    </location>
</feature>
<accession>A0A1Y2HWM1</accession>
<feature type="region of interest" description="Disordered" evidence="1">
    <location>
        <begin position="213"/>
        <end position="238"/>
    </location>
</feature>
<feature type="compositionally biased region" description="Gly residues" evidence="1">
    <location>
        <begin position="1025"/>
        <end position="1036"/>
    </location>
</feature>